<keyword evidence="5" id="KW-0677">Repeat</keyword>
<evidence type="ECO:0000256" key="1">
    <source>
        <dbReference type="ARBA" id="ARBA00004141"/>
    </source>
</evidence>
<dbReference type="PRINTS" id="PR00926">
    <property type="entry name" value="MITOCARRIER"/>
</dbReference>
<dbReference type="SUPFAM" id="SSF103506">
    <property type="entry name" value="Mitochondrial carrier"/>
    <property type="match status" value="1"/>
</dbReference>
<dbReference type="Pfam" id="PF00153">
    <property type="entry name" value="Mito_carr"/>
    <property type="match status" value="3"/>
</dbReference>
<dbReference type="PANTHER" id="PTHR45683">
    <property type="entry name" value="MITOCHONDRIAL NICOTINAMIDE ADENINE DINUCLEOTIDE TRANSPORTER 1-RELATED-RELATED"/>
    <property type="match status" value="1"/>
</dbReference>
<protein>
    <recommendedName>
        <fullName evidence="12">Transcriptional coactivator p15 (PC4) C-terminal domain-containing protein</fullName>
    </recommendedName>
</protein>
<evidence type="ECO:0000256" key="2">
    <source>
        <dbReference type="ARBA" id="ARBA00006375"/>
    </source>
</evidence>
<reference evidence="14" key="1">
    <citation type="submission" date="2021-02" db="EMBL/GenBank/DDBJ databases">
        <authorList>
            <person name="Nowell W R."/>
        </authorList>
    </citation>
    <scope>NUCLEOTIDE SEQUENCE</scope>
</reference>
<evidence type="ECO:0000256" key="6">
    <source>
        <dbReference type="ARBA" id="ARBA00022989"/>
    </source>
</evidence>
<dbReference type="InterPro" id="IPR044712">
    <property type="entry name" value="SLC25A32-like"/>
</dbReference>
<comment type="subcellular location">
    <subcellularLocation>
        <location evidence="1">Membrane</location>
        <topology evidence="1">Multi-pass membrane protein</topology>
    </subcellularLocation>
</comment>
<comment type="caution">
    <text evidence="14">The sequence shown here is derived from an EMBL/GenBank/DDBJ whole genome shotgun (WGS) entry which is preliminary data.</text>
</comment>
<evidence type="ECO:0000256" key="4">
    <source>
        <dbReference type="ARBA" id="ARBA00022692"/>
    </source>
</evidence>
<dbReference type="GO" id="GO:0015215">
    <property type="term" value="F:nucleotide transmembrane transporter activity"/>
    <property type="evidence" value="ECO:0007669"/>
    <property type="project" value="UniProtKB-ARBA"/>
</dbReference>
<dbReference type="GO" id="GO:0016020">
    <property type="term" value="C:membrane"/>
    <property type="evidence" value="ECO:0007669"/>
    <property type="project" value="UniProtKB-SubCell"/>
</dbReference>
<keyword evidence="4 8" id="KW-0812">Transmembrane</keyword>
<dbReference type="InterPro" id="IPR018108">
    <property type="entry name" value="MCP_transmembrane"/>
</dbReference>
<evidence type="ECO:0000256" key="10">
    <source>
        <dbReference type="SAM" id="MobiDB-lite"/>
    </source>
</evidence>
<feature type="repeat" description="Solcar" evidence="8">
    <location>
        <begin position="120"/>
        <end position="209"/>
    </location>
</feature>
<feature type="compositionally biased region" description="Basic and acidic residues" evidence="10">
    <location>
        <begin position="335"/>
        <end position="346"/>
    </location>
</feature>
<gene>
    <name evidence="13" type="ORF">IZO911_LOCUS1700</name>
    <name evidence="14" type="ORF">KXQ929_LOCUS14431</name>
</gene>
<feature type="repeat" description="Solcar" evidence="8">
    <location>
        <begin position="223"/>
        <end position="303"/>
    </location>
</feature>
<dbReference type="EMBL" id="CAJNOE010000008">
    <property type="protein sequence ID" value="CAF0719103.1"/>
    <property type="molecule type" value="Genomic_DNA"/>
</dbReference>
<evidence type="ECO:0000256" key="8">
    <source>
        <dbReference type="PROSITE-ProRule" id="PRU00282"/>
    </source>
</evidence>
<proteinExistence type="inferred from homology"/>
<comment type="similarity">
    <text evidence="2 9">Belongs to the mitochondrial carrier (TC 2.A.29) family.</text>
</comment>
<accession>A0A818YTL3</accession>
<dbReference type="Pfam" id="PF02229">
    <property type="entry name" value="PC4"/>
    <property type="match status" value="1"/>
</dbReference>
<evidence type="ECO:0000313" key="14">
    <source>
        <dbReference type="EMBL" id="CAF3754420.1"/>
    </source>
</evidence>
<keyword evidence="7 8" id="KW-0472">Membrane</keyword>
<dbReference type="AlphaFoldDB" id="A0A818YTL3"/>
<dbReference type="Proteomes" id="UP000663860">
    <property type="component" value="Unassembled WGS sequence"/>
</dbReference>
<feature type="transmembrane region" description="Helical" evidence="11">
    <location>
        <begin position="126"/>
        <end position="146"/>
    </location>
</feature>
<dbReference type="SUPFAM" id="SSF54447">
    <property type="entry name" value="ssDNA-binding transcriptional regulator domain"/>
    <property type="match status" value="1"/>
</dbReference>
<evidence type="ECO:0000256" key="11">
    <source>
        <dbReference type="SAM" id="Phobius"/>
    </source>
</evidence>
<feature type="region of interest" description="Disordered" evidence="10">
    <location>
        <begin position="315"/>
        <end position="361"/>
    </location>
</feature>
<evidence type="ECO:0000256" key="9">
    <source>
        <dbReference type="RuleBase" id="RU000488"/>
    </source>
</evidence>
<dbReference type="Proteomes" id="UP000663868">
    <property type="component" value="Unassembled WGS sequence"/>
</dbReference>
<dbReference type="Gene3D" id="1.50.40.10">
    <property type="entry name" value="Mitochondrial carrier domain"/>
    <property type="match status" value="2"/>
</dbReference>
<dbReference type="GO" id="GO:0003677">
    <property type="term" value="F:DNA binding"/>
    <property type="evidence" value="ECO:0007669"/>
    <property type="project" value="InterPro"/>
</dbReference>
<dbReference type="PROSITE" id="PS50920">
    <property type="entry name" value="SOLCAR"/>
    <property type="match status" value="3"/>
</dbReference>
<evidence type="ECO:0000313" key="15">
    <source>
        <dbReference type="Proteomes" id="UP000663868"/>
    </source>
</evidence>
<name>A0A818YTL3_9BILA</name>
<evidence type="ECO:0000259" key="12">
    <source>
        <dbReference type="Pfam" id="PF02229"/>
    </source>
</evidence>
<dbReference type="Gene3D" id="2.30.31.10">
    <property type="entry name" value="Transcriptional Coactivator Pc4, Chain A"/>
    <property type="match status" value="1"/>
</dbReference>
<dbReference type="GO" id="GO:0006355">
    <property type="term" value="P:regulation of DNA-templated transcription"/>
    <property type="evidence" value="ECO:0007669"/>
    <property type="project" value="InterPro"/>
</dbReference>
<feature type="compositionally biased region" description="Polar residues" evidence="10">
    <location>
        <begin position="317"/>
        <end position="330"/>
    </location>
</feature>
<dbReference type="InterPro" id="IPR003173">
    <property type="entry name" value="PC4_C"/>
</dbReference>
<keyword evidence="3 9" id="KW-0813">Transport</keyword>
<dbReference type="InterPro" id="IPR002067">
    <property type="entry name" value="MCP"/>
</dbReference>
<keyword evidence="6 11" id="KW-1133">Transmembrane helix</keyword>
<feature type="domain" description="Transcriptional coactivator p15 (PC4) C-terminal" evidence="12">
    <location>
        <begin position="374"/>
        <end position="421"/>
    </location>
</feature>
<evidence type="ECO:0000313" key="13">
    <source>
        <dbReference type="EMBL" id="CAF0719103.1"/>
    </source>
</evidence>
<organism evidence="14 15">
    <name type="scientific">Adineta steineri</name>
    <dbReference type="NCBI Taxonomy" id="433720"/>
    <lineage>
        <taxon>Eukaryota</taxon>
        <taxon>Metazoa</taxon>
        <taxon>Spiralia</taxon>
        <taxon>Gnathifera</taxon>
        <taxon>Rotifera</taxon>
        <taxon>Eurotatoria</taxon>
        <taxon>Bdelloidea</taxon>
        <taxon>Adinetida</taxon>
        <taxon>Adinetidae</taxon>
        <taxon>Adineta</taxon>
    </lineage>
</organism>
<feature type="repeat" description="Solcar" evidence="8">
    <location>
        <begin position="12"/>
        <end position="110"/>
    </location>
</feature>
<feature type="transmembrane region" description="Helical" evidence="11">
    <location>
        <begin position="282"/>
        <end position="301"/>
    </location>
</feature>
<dbReference type="EMBL" id="CAJOBB010000801">
    <property type="protein sequence ID" value="CAF3754420.1"/>
    <property type="molecule type" value="Genomic_DNA"/>
</dbReference>
<evidence type="ECO:0000256" key="5">
    <source>
        <dbReference type="ARBA" id="ARBA00022737"/>
    </source>
</evidence>
<dbReference type="InterPro" id="IPR023395">
    <property type="entry name" value="MCP_dom_sf"/>
</dbReference>
<sequence length="434" mass="49467">MNDTLISRVLSTIQYNQFLAGLSGGVVSSVILHPFDLVKIRFQVTETKSLIQNSSLPYRPRYTSLFDAFRTIYREKGLLHGLYQGVTPNVLGNGMSWGLYLFLYNTIDVLNTNEYKRKNLTLKDRIIYSTIAGVITISITNPIWVIKTRMCLQYSDSKTNVYYKNMFDCIRKIYKLEGMKAFYKGLTPGIFGTIHGTIQFVSYEQMKDFYVKTFHTTQFSTPVILMFSALSKLVAASTTYPYQVVRTRLQDQHQQYNGVLDVIKRTYSREGISGFYKGMVPALFRVVPACCITFVVYEFVLKELKAMPKSKEFIDSDSASDQESGATSTSKKPKVKDTTSKNEPSAKRPKTSNEADSGIASKAGSNGERLYEFGKLRYVSVSEFRNKPYINIREYYEDKGIEKPGKKGISLTADQWDKLKTLVNQIDVDLKKFK</sequence>
<evidence type="ECO:0000256" key="3">
    <source>
        <dbReference type="ARBA" id="ARBA00022448"/>
    </source>
</evidence>
<dbReference type="InterPro" id="IPR009044">
    <property type="entry name" value="ssDNA-bd_transcriptional_reg"/>
</dbReference>
<evidence type="ECO:0000256" key="7">
    <source>
        <dbReference type="ARBA" id="ARBA00023136"/>
    </source>
</evidence>